<evidence type="ECO:0000256" key="4">
    <source>
        <dbReference type="PIRSR" id="PIRSR620019-2"/>
    </source>
</evidence>
<evidence type="ECO:0000313" key="6">
    <source>
        <dbReference type="EMBL" id="QDP94602.1"/>
    </source>
</evidence>
<dbReference type="InterPro" id="IPR018357">
    <property type="entry name" value="Hexapep_transf_CS"/>
</dbReference>
<dbReference type="OrthoDB" id="3697257at2"/>
<dbReference type="EMBL" id="CP041692">
    <property type="protein sequence ID" value="QDP94602.1"/>
    <property type="molecule type" value="Genomic_DNA"/>
</dbReference>
<dbReference type="InterPro" id="IPR050179">
    <property type="entry name" value="Trans_hexapeptide_repeat"/>
</dbReference>
<dbReference type="PANTHER" id="PTHR43300">
    <property type="entry name" value="ACETYLTRANSFERASE"/>
    <property type="match status" value="1"/>
</dbReference>
<accession>A0A516PTX6</accession>
<feature type="active site" description="Proton acceptor" evidence="3">
    <location>
        <position position="137"/>
    </location>
</feature>
<evidence type="ECO:0000256" key="2">
    <source>
        <dbReference type="ARBA" id="ARBA00022737"/>
    </source>
</evidence>
<dbReference type="GO" id="GO:0016740">
    <property type="term" value="F:transferase activity"/>
    <property type="evidence" value="ECO:0007669"/>
    <property type="project" value="UniProtKB-KW"/>
</dbReference>
<evidence type="ECO:0000313" key="7">
    <source>
        <dbReference type="Proteomes" id="UP000319263"/>
    </source>
</evidence>
<name>A0A516PTX6_9ACTN</name>
<organism evidence="6 7">
    <name type="scientific">Microlunatus elymi</name>
    <dbReference type="NCBI Taxonomy" id="2596828"/>
    <lineage>
        <taxon>Bacteria</taxon>
        <taxon>Bacillati</taxon>
        <taxon>Actinomycetota</taxon>
        <taxon>Actinomycetes</taxon>
        <taxon>Propionibacteriales</taxon>
        <taxon>Propionibacteriaceae</taxon>
        <taxon>Microlunatus</taxon>
    </lineage>
</organism>
<dbReference type="Pfam" id="PF17836">
    <property type="entry name" value="PglD_N"/>
    <property type="match status" value="1"/>
</dbReference>
<dbReference type="KEGG" id="mik:FOE78_00540"/>
<dbReference type="NCBIfam" id="TIGR03570">
    <property type="entry name" value="NeuD_NnaD"/>
    <property type="match status" value="1"/>
</dbReference>
<keyword evidence="7" id="KW-1185">Reference proteome</keyword>
<feature type="site" description="Increases basicity of active site His" evidence="3">
    <location>
        <position position="138"/>
    </location>
</feature>
<evidence type="ECO:0000259" key="5">
    <source>
        <dbReference type="Pfam" id="PF17836"/>
    </source>
</evidence>
<sequence length="232" mass="23969">MKSLLLLGAGGLAREVIASVAATGTHRIVGVLDDNESLHGSQLDGVPVIGHVSQAPLRDEQLLVCIGAGPARERVVRRLITAGVEQQRFATCIDRGVRIPPGCVVGPGSILLSGVVLTASVTVGAHVVAMPSVVLTHDDVVADFATLAAGVLLGGGVRVGRGAYLGMGSSVRQRLAVGAYATLGMGGVLVDDLPSYETWAGVPARRLDGRDLFDHHRIGRAASLHLTSERLS</sequence>
<keyword evidence="2" id="KW-0677">Repeat</keyword>
<dbReference type="InterPro" id="IPR020019">
    <property type="entry name" value="AcTrfase_PglD-like"/>
</dbReference>
<dbReference type="PANTHER" id="PTHR43300:SF7">
    <property type="entry name" value="UDP-N-ACETYLBACILLOSAMINE N-ACETYLTRANSFERASE"/>
    <property type="match status" value="1"/>
</dbReference>
<dbReference type="Gene3D" id="3.40.50.20">
    <property type="match status" value="1"/>
</dbReference>
<dbReference type="AlphaFoldDB" id="A0A516PTX6"/>
<dbReference type="Gene3D" id="2.160.10.10">
    <property type="entry name" value="Hexapeptide repeat proteins"/>
    <property type="match status" value="1"/>
</dbReference>
<dbReference type="InterPro" id="IPR011004">
    <property type="entry name" value="Trimer_LpxA-like_sf"/>
</dbReference>
<evidence type="ECO:0000256" key="3">
    <source>
        <dbReference type="PIRSR" id="PIRSR620019-1"/>
    </source>
</evidence>
<dbReference type="SUPFAM" id="SSF51161">
    <property type="entry name" value="Trimeric LpxA-like enzymes"/>
    <property type="match status" value="1"/>
</dbReference>
<gene>
    <name evidence="6" type="ORF">FOE78_00540</name>
</gene>
<evidence type="ECO:0000256" key="1">
    <source>
        <dbReference type="ARBA" id="ARBA00022679"/>
    </source>
</evidence>
<keyword evidence="1 6" id="KW-0808">Transferase</keyword>
<dbReference type="RefSeq" id="WP_143984591.1">
    <property type="nucleotide sequence ID" value="NZ_CP041692.1"/>
</dbReference>
<reference evidence="6 7" key="1">
    <citation type="submission" date="2019-07" db="EMBL/GenBank/DDBJ databases">
        <title>Microlunatus dokdonensis sp. nov. isolated from the rhizospheric soil of the wild plant Elymus tsukushiensis.</title>
        <authorList>
            <person name="Ghim S.-Y."/>
            <person name="Hwang Y.-J."/>
            <person name="Son J.-S."/>
            <person name="Shin J.-H."/>
        </authorList>
    </citation>
    <scope>NUCLEOTIDE SEQUENCE [LARGE SCALE GENOMIC DNA]</scope>
    <source>
        <strain evidence="6 7">KUDC0627</strain>
    </source>
</reference>
<feature type="domain" description="PglD N-terminal" evidence="5">
    <location>
        <begin position="4"/>
        <end position="79"/>
    </location>
</feature>
<proteinExistence type="predicted"/>
<dbReference type="InterPro" id="IPR041561">
    <property type="entry name" value="PglD_N"/>
</dbReference>
<dbReference type="Proteomes" id="UP000319263">
    <property type="component" value="Chromosome"/>
</dbReference>
<feature type="binding site" evidence="4">
    <location>
        <position position="67"/>
    </location>
    <ligand>
        <name>substrate</name>
    </ligand>
</feature>
<protein>
    <submittedName>
        <fullName evidence="6">Acetyltransferase</fullName>
    </submittedName>
</protein>
<dbReference type="PROSITE" id="PS00101">
    <property type="entry name" value="HEXAPEP_TRANSFERASES"/>
    <property type="match status" value="1"/>
</dbReference>